<dbReference type="EMBL" id="JAGYVZ010000001">
    <property type="protein sequence ID" value="MBS7229584.1"/>
    <property type="molecule type" value="Genomic_DNA"/>
</dbReference>
<comment type="caution">
    <text evidence="2">The sequence shown here is derived from an EMBL/GenBank/DDBJ whole genome shotgun (WGS) entry which is preliminary data.</text>
</comment>
<proteinExistence type="predicted"/>
<evidence type="ECO:0000313" key="2">
    <source>
        <dbReference type="EMBL" id="MBS7229584.1"/>
    </source>
</evidence>
<dbReference type="SUPFAM" id="SSF69255">
    <property type="entry name" value="gp5 N-terminal domain-like"/>
    <property type="match status" value="1"/>
</dbReference>
<protein>
    <recommendedName>
        <fullName evidence="1">Gp5/Type VI secretion system Vgr protein OB-fold domain-containing protein</fullName>
    </recommendedName>
</protein>
<name>A0ABS5P5R3_9FLAO</name>
<keyword evidence="3" id="KW-1185">Reference proteome</keyword>
<dbReference type="Pfam" id="PF05954">
    <property type="entry name" value="Phage_GPD"/>
    <property type="match status" value="1"/>
</dbReference>
<organism evidence="2 3">
    <name type="scientific">Flavobacterium psychroterrae</name>
    <dbReference type="NCBI Taxonomy" id="2133767"/>
    <lineage>
        <taxon>Bacteria</taxon>
        <taxon>Pseudomonadati</taxon>
        <taxon>Bacteroidota</taxon>
        <taxon>Flavobacteriia</taxon>
        <taxon>Flavobacteriales</taxon>
        <taxon>Flavobacteriaceae</taxon>
        <taxon>Flavobacterium</taxon>
    </lineage>
</organism>
<feature type="domain" description="Gp5/Type VI secretion system Vgr protein OB-fold" evidence="1">
    <location>
        <begin position="368"/>
        <end position="441"/>
    </location>
</feature>
<dbReference type="Proteomes" id="UP000722625">
    <property type="component" value="Unassembled WGS sequence"/>
</dbReference>
<reference evidence="2 3" key="1">
    <citation type="journal article" date="2018" name="Int. J. Syst. Evol. Microbiol.">
        <title>Flavobacterium chryseum sp. nov. and Flavobacterium psychroterrae sp. nov., novel environmental bacteria isolated from Antarctica.</title>
        <authorList>
            <person name="Kralova S."/>
            <person name="Svec P."/>
            <person name="Busse H.J."/>
            <person name="Stankova E."/>
            <person name="Vaczi P."/>
            <person name="Sedlacek I."/>
        </authorList>
    </citation>
    <scope>NUCLEOTIDE SEQUENCE [LARGE SCALE GENOMIC DNA]</scope>
    <source>
        <strain evidence="2 3">CCM 8827</strain>
    </source>
</reference>
<dbReference type="Gene3D" id="2.30.110.50">
    <property type="match status" value="1"/>
</dbReference>
<dbReference type="RefSeq" id="WP_213293903.1">
    <property type="nucleotide sequence ID" value="NZ_JAGYVZ010000001.1"/>
</dbReference>
<dbReference type="InterPro" id="IPR006531">
    <property type="entry name" value="Gp5/Vgr_OB"/>
</dbReference>
<dbReference type="SUPFAM" id="SSF55486">
    <property type="entry name" value="Metalloproteases ('zincins'), catalytic domain"/>
    <property type="match status" value="1"/>
</dbReference>
<accession>A0ABS5P5R3</accession>
<evidence type="ECO:0000313" key="3">
    <source>
        <dbReference type="Proteomes" id="UP000722625"/>
    </source>
</evidence>
<gene>
    <name evidence="2" type="ORF">KHA90_00985</name>
</gene>
<dbReference type="Gene3D" id="3.55.50.10">
    <property type="entry name" value="Baseplate protein-like domains"/>
    <property type="match status" value="1"/>
</dbReference>
<dbReference type="Gene3D" id="2.40.50.230">
    <property type="entry name" value="Gp5 N-terminal domain"/>
    <property type="match status" value="1"/>
</dbReference>
<dbReference type="Pfam" id="PF04717">
    <property type="entry name" value="Phage_base_V"/>
    <property type="match status" value="1"/>
</dbReference>
<dbReference type="InterPro" id="IPR037026">
    <property type="entry name" value="Vgr_OB-fold_dom_sf"/>
</dbReference>
<sequence>MALQTTTTIKIGELVVHNFSHLKIVQKIHAHHKFSFEIGQELLETKFQSNVPASGNLKGQRISIEIKAIPELDDLMLVENKNDYTLQFYGIVDKVRMRKSTLTDNEQVLVITGYSETILLDNGADCNSFTGMTLEAIVNQVKSRYGIDFHVNPFYKDIIPYTVQYNESDFDLLNRLSKLHAQWFYSNGRTIVLGTPGGLGASPTLVYDINMQDFIYDMKLVPALFKTIENDNRTGESFMDQTAKYGNEVNGFHEEYLDRSNQIFNRENVIQPNQNASPHYTRNKMRSILGDMMKIKVISEVPGVTLGNTVTIKGVDKQHETTYRITEITHTCDDSGGYENHFKAINLSGAVFSPKTNPDLVPYSPSQSAIVVNTEDPDGLSAVIVQMSWQKIKGTTTPYIPVLQQYGGSEKGSHWVPEIGETVYVEFQGGNAEMPIVTGSLTSIKEKSGYATPNNDIKALHTRSNNRLVMNDKAGSMLLQDSSKSYLQFDGKRQVELNADVFVVNVKRLIFNASESTEINTNDYMLTALTRIYIFSKTLKQTIQGFMNLYSGKALINSDDAIDIEAKKTKVHGTEHALIHSDKEAVINSKGTATMHADLGNNYSNTALTVDAAATEVVALAVVYFRPLSTWKGEFGFDWLREKDNGLTIEPDYQSIIEGGYKNGKSDLDKIEAFTQLQTEYDSITITRKTPDDTVSTHYFVPYLTLFSQEFVKSMPKDTLVVPQYEAELKILLEIEEDLEKIKFDYDDTLFRIDATKLTQNKKTQGLTDRKISIKIKCLKDLDSNKYINIYAYPKGTEPNKEIENRKLAGRITVLKNDSTVRKEQKFVLVNVITNVANKELQKAFTPEEKYKLFEGMHQALILPIIEETILNLSNHPDFQINGKHVDEYGHLAYLDKNNYDLLNPYLHHDVRSIFLEDNDSSGTEKKIKYFDCFTIFKFAIGANDPLTAGAAQGINVKNVIIFKTLLEYKNATLIHETLHGLGLWHTHKGKNKDKPLPHKNFKYIYPMGVQKSTIATNNIMSYADDTFTSWQWQWRIANSNIKVK</sequence>
<dbReference type="SUPFAM" id="SSF69279">
    <property type="entry name" value="Phage tail proteins"/>
    <property type="match status" value="1"/>
</dbReference>
<dbReference type="InterPro" id="IPR024079">
    <property type="entry name" value="MetalloPept_cat_dom_sf"/>
</dbReference>
<dbReference type="Gene3D" id="3.40.390.10">
    <property type="entry name" value="Collagenase (Catalytic Domain)"/>
    <property type="match status" value="1"/>
</dbReference>
<evidence type="ECO:0000259" key="1">
    <source>
        <dbReference type="Pfam" id="PF04717"/>
    </source>
</evidence>